<dbReference type="PANTHER" id="PTHR43333:SF1">
    <property type="entry name" value="D-ISOMER SPECIFIC 2-HYDROXYACID DEHYDROGENASE NAD-BINDING DOMAIN-CONTAINING PROTEIN"/>
    <property type="match status" value="1"/>
</dbReference>
<keyword evidence="1" id="KW-0560">Oxidoreductase</keyword>
<dbReference type="STRING" id="493475.GARC_5312"/>
<reference evidence="4 5" key="1">
    <citation type="journal article" date="2017" name="Antonie Van Leeuwenhoek">
        <title>Rhizobium rhizosphaerae sp. nov., a novel species isolated from rice rhizosphere.</title>
        <authorList>
            <person name="Zhao J.J."/>
            <person name="Zhang J."/>
            <person name="Zhang R.J."/>
            <person name="Zhang C.W."/>
            <person name="Yin H.Q."/>
            <person name="Zhang X.X."/>
        </authorList>
    </citation>
    <scope>NUCLEOTIDE SEQUENCE [LARGE SCALE GENOMIC DNA]</scope>
    <source>
        <strain evidence="4 5">BSs20135</strain>
    </source>
</reference>
<dbReference type="RefSeq" id="WP_007625936.1">
    <property type="nucleotide sequence ID" value="NZ_BAEO01000070.1"/>
</dbReference>
<comment type="caution">
    <text evidence="4">The sequence shown here is derived from an EMBL/GenBank/DDBJ whole genome shotgun (WGS) entry which is preliminary data.</text>
</comment>
<evidence type="ECO:0000313" key="5">
    <source>
        <dbReference type="Proteomes" id="UP000006327"/>
    </source>
</evidence>
<dbReference type="GO" id="GO:0051287">
    <property type="term" value="F:NAD binding"/>
    <property type="evidence" value="ECO:0007669"/>
    <property type="project" value="InterPro"/>
</dbReference>
<dbReference type="GO" id="GO:0016491">
    <property type="term" value="F:oxidoreductase activity"/>
    <property type="evidence" value="ECO:0007669"/>
    <property type="project" value="UniProtKB-KW"/>
</dbReference>
<dbReference type="OrthoDB" id="9787219at2"/>
<dbReference type="Gene3D" id="3.40.50.720">
    <property type="entry name" value="NAD(P)-binding Rossmann-like Domain"/>
    <property type="match status" value="2"/>
</dbReference>
<evidence type="ECO:0000256" key="2">
    <source>
        <dbReference type="ARBA" id="ARBA00023027"/>
    </source>
</evidence>
<accession>K6YVN6</accession>
<feature type="domain" description="D-isomer specific 2-hydroxyacid dehydrogenase NAD-binding" evidence="3">
    <location>
        <begin position="103"/>
        <end position="276"/>
    </location>
</feature>
<dbReference type="SUPFAM" id="SSF52283">
    <property type="entry name" value="Formate/glycerate dehydrogenase catalytic domain-like"/>
    <property type="match status" value="1"/>
</dbReference>
<dbReference type="InterPro" id="IPR036291">
    <property type="entry name" value="NAD(P)-bd_dom_sf"/>
</dbReference>
<keyword evidence="2" id="KW-0520">NAD</keyword>
<sequence>MHNLAILSRDTTLYMTLLEEAQLPFLALILADNKLPESFDYSQVDILFGDPDLTAQVVNRCSNLKWLQSTWAGNAALFALDKNNYQLCGVKGVFQQAMQEYVFAYLLYFSRNLAGFNQAQKHKIWAAPTYQSLAGKTLGIMGVGDIGQAVAKMAKQFSMKTRGYTRTTNNCEYIDQYYTYDDTQAFAAGLDYLVCLLPQSSETTGLIDQKFLSYLPQHCVLINAGRGTTIVDNALIDAIKNQALQAAVLDVFEHEPLPEHHPYWQLDNIYVTQHTAAESLPEDIFPIFSENYRRYINGLTLQHLLDFNKGY</sequence>
<dbReference type="SUPFAM" id="SSF51735">
    <property type="entry name" value="NAD(P)-binding Rossmann-fold domains"/>
    <property type="match status" value="1"/>
</dbReference>
<evidence type="ECO:0000256" key="1">
    <source>
        <dbReference type="ARBA" id="ARBA00023002"/>
    </source>
</evidence>
<evidence type="ECO:0000259" key="3">
    <source>
        <dbReference type="Pfam" id="PF02826"/>
    </source>
</evidence>
<organism evidence="4 5">
    <name type="scientific">Paraglaciecola arctica BSs20135</name>
    <dbReference type="NCBI Taxonomy" id="493475"/>
    <lineage>
        <taxon>Bacteria</taxon>
        <taxon>Pseudomonadati</taxon>
        <taxon>Pseudomonadota</taxon>
        <taxon>Gammaproteobacteria</taxon>
        <taxon>Alteromonadales</taxon>
        <taxon>Alteromonadaceae</taxon>
        <taxon>Paraglaciecola</taxon>
    </lineage>
</organism>
<gene>
    <name evidence="4" type="ORF">GARC_5312</name>
</gene>
<protein>
    <submittedName>
        <fullName evidence="4">D-isomer specific 2-hydroxyacid dehydrogenase family protein</fullName>
    </submittedName>
</protein>
<proteinExistence type="predicted"/>
<keyword evidence="5" id="KW-1185">Reference proteome</keyword>
<dbReference type="eggNOG" id="COG0111">
    <property type="taxonomic scope" value="Bacteria"/>
</dbReference>
<dbReference type="CDD" id="cd05300">
    <property type="entry name" value="2-Hacid_dh_1"/>
    <property type="match status" value="1"/>
</dbReference>
<evidence type="ECO:0000313" key="4">
    <source>
        <dbReference type="EMBL" id="GAC22247.1"/>
    </source>
</evidence>
<dbReference type="AlphaFoldDB" id="K6YVN6"/>
<dbReference type="EMBL" id="BAEO01000070">
    <property type="protein sequence ID" value="GAC22247.1"/>
    <property type="molecule type" value="Genomic_DNA"/>
</dbReference>
<name>K6YVN6_9ALTE</name>
<dbReference type="Pfam" id="PF02826">
    <property type="entry name" value="2-Hacid_dh_C"/>
    <property type="match status" value="1"/>
</dbReference>
<dbReference type="InterPro" id="IPR006140">
    <property type="entry name" value="D-isomer_DH_NAD-bd"/>
</dbReference>
<dbReference type="PANTHER" id="PTHR43333">
    <property type="entry name" value="2-HACID_DH_C DOMAIN-CONTAINING PROTEIN"/>
    <property type="match status" value="1"/>
</dbReference>
<dbReference type="Proteomes" id="UP000006327">
    <property type="component" value="Unassembled WGS sequence"/>
</dbReference>